<protein>
    <submittedName>
        <fullName evidence="1">Uncharacterized protein</fullName>
    </submittedName>
</protein>
<dbReference type="EMBL" id="MLJW01007113">
    <property type="protein sequence ID" value="OIQ65715.1"/>
    <property type="molecule type" value="Genomic_DNA"/>
</dbReference>
<proteinExistence type="predicted"/>
<sequence>MIAPPVIVDDSRSSVEKCVESVASTRILPFTPLLTVSPLSTRVLSPATSIVPSLVSDAGSIVSVPLATTILLALKIAAPVIKLMPVESITPKTLSVPPLVVAPLNASVLPPSTWIVLLVSRPVKNVPFTVTLSSVSFTSPSIVTPPLSRMALTVPVPLMELSPITSIMPPAPAAKPSMMVPPLIVTCDSISVLPSSTWMMLLVSTSVKIVPLTMTLSSVSVTSLSTVTPPLLRTALAVVVPLMELLSTTSIVPPAPSKVPSMMAPPLMATCDSVNVSPSSIVRLLLFVTVT</sequence>
<dbReference type="AlphaFoldDB" id="A0A1J5PK93"/>
<evidence type="ECO:0000313" key="1">
    <source>
        <dbReference type="EMBL" id="OIQ65715.1"/>
    </source>
</evidence>
<gene>
    <name evidence="1" type="ORF">GALL_527230</name>
</gene>
<name>A0A1J5PK93_9ZZZZ</name>
<accession>A0A1J5PK93</accession>
<comment type="caution">
    <text evidence="1">The sequence shown here is derived from an EMBL/GenBank/DDBJ whole genome shotgun (WGS) entry which is preliminary data.</text>
</comment>
<organism evidence="1">
    <name type="scientific">mine drainage metagenome</name>
    <dbReference type="NCBI Taxonomy" id="410659"/>
    <lineage>
        <taxon>unclassified sequences</taxon>
        <taxon>metagenomes</taxon>
        <taxon>ecological metagenomes</taxon>
    </lineage>
</organism>
<reference evidence="1" key="1">
    <citation type="submission" date="2016-10" db="EMBL/GenBank/DDBJ databases">
        <title>Sequence of Gallionella enrichment culture.</title>
        <authorList>
            <person name="Poehlein A."/>
            <person name="Muehling M."/>
            <person name="Daniel R."/>
        </authorList>
    </citation>
    <scope>NUCLEOTIDE SEQUENCE</scope>
</reference>